<dbReference type="EMBL" id="JAOVZO020000019">
    <property type="protein sequence ID" value="MDC8015020.1"/>
    <property type="molecule type" value="Genomic_DNA"/>
</dbReference>
<feature type="chain" id="PRO_5040885497" description="Repeat protein (TIGR01451 family)" evidence="1">
    <location>
        <begin position="23"/>
        <end position="494"/>
    </location>
</feature>
<feature type="signal peptide" evidence="1">
    <location>
        <begin position="1"/>
        <end position="22"/>
    </location>
</feature>
<proteinExistence type="predicted"/>
<dbReference type="RefSeq" id="WP_263540745.1">
    <property type="nucleotide sequence ID" value="NZ_JAOVZO020000019.1"/>
</dbReference>
<evidence type="ECO:0000313" key="3">
    <source>
        <dbReference type="Proteomes" id="UP001139971"/>
    </source>
</evidence>
<evidence type="ECO:0008006" key="4">
    <source>
        <dbReference type="Google" id="ProtNLM"/>
    </source>
</evidence>
<evidence type="ECO:0000313" key="2">
    <source>
        <dbReference type="EMBL" id="MDC8015020.1"/>
    </source>
</evidence>
<organism evidence="2 3">
    <name type="scientific">Tahibacter soli</name>
    <dbReference type="NCBI Taxonomy" id="2983605"/>
    <lineage>
        <taxon>Bacteria</taxon>
        <taxon>Pseudomonadati</taxon>
        <taxon>Pseudomonadota</taxon>
        <taxon>Gammaproteobacteria</taxon>
        <taxon>Lysobacterales</taxon>
        <taxon>Rhodanobacteraceae</taxon>
        <taxon>Tahibacter</taxon>
    </lineage>
</organism>
<evidence type="ECO:0000256" key="1">
    <source>
        <dbReference type="SAM" id="SignalP"/>
    </source>
</evidence>
<reference evidence="2" key="1">
    <citation type="submission" date="2023-02" db="EMBL/GenBank/DDBJ databases">
        <title>Tahibacter soli sp. nov. isolated from soil.</title>
        <authorList>
            <person name="Baek J.H."/>
            <person name="Lee J.K."/>
            <person name="Choi D.G."/>
            <person name="Jeon C.O."/>
        </authorList>
    </citation>
    <scope>NUCLEOTIDE SEQUENCE</scope>
    <source>
        <strain evidence="2">BL</strain>
    </source>
</reference>
<name>A0A9X3YPD9_9GAMM</name>
<keyword evidence="1" id="KW-0732">Signal</keyword>
<accession>A0A9X3YPD9</accession>
<protein>
    <recommendedName>
        <fullName evidence="4">Repeat protein (TIGR01451 family)</fullName>
    </recommendedName>
</protein>
<gene>
    <name evidence="2" type="ORF">OD750_020950</name>
</gene>
<keyword evidence="3" id="KW-1185">Reference proteome</keyword>
<sequence length="494" mass="51503">MRRAFLVLVAFVSLCAISTASAAGLRLTIWPTPPVFSGTAYSFGVYIEKEDRNDGIVHTAPFTFRTTLPAGVAYTGWNGNWTCSTPPNDLRDVTCVYNTSLDFWNPGSGSLQINATVSPTVTPGPVAIVGTLQNAQVPLPPNPACAASPSTTGCASSATNYVASQVRINDWGYTNGTVTNGPVAVWTGAPFEAGTQNLIVIGTTNTGYGQTNTPVTLDVTLPDGLSYAGIVAANPGFTCAPLSPPTRVRCTTPYFYDTLYAFLSMRVDVATNVAVPGPLFVHAAIGNDVQAAPADCVATPLQTGCGRLQISTRTPRVATIVGDSITHTPATFVLGQEPGPIVVSYRNVGEATSGQMTFWTQLPPYFEFIGTFASNPAATCAAQGTIAAGHVVRCTVAAVGAAPFGDGYVSLRVFAHRQAASPGPLPVVAAFDLANPSSAAMLASCVANPAQAFCAHDAIPTLFRCAMQFEDGVFCDGFQPFVRPPAARADESPR</sequence>
<comment type="caution">
    <text evidence="2">The sequence shown here is derived from an EMBL/GenBank/DDBJ whole genome shotgun (WGS) entry which is preliminary data.</text>
</comment>
<dbReference type="AlphaFoldDB" id="A0A9X3YPD9"/>
<dbReference type="Proteomes" id="UP001139971">
    <property type="component" value="Unassembled WGS sequence"/>
</dbReference>